<dbReference type="InterPro" id="IPR003385">
    <property type="entry name" value="Glyco_hydro_77"/>
</dbReference>
<evidence type="ECO:0000256" key="9">
    <source>
        <dbReference type="ARBA" id="ARBA00031501"/>
    </source>
</evidence>
<evidence type="ECO:0000256" key="3">
    <source>
        <dbReference type="ARBA" id="ARBA00012560"/>
    </source>
</evidence>
<gene>
    <name evidence="11" type="ORF">GCM10011390_45210</name>
</gene>
<reference evidence="11" key="1">
    <citation type="journal article" date="2014" name="Int. J. Syst. Evol. Microbiol.">
        <title>Complete genome sequence of Corynebacterium casei LMG S-19264T (=DSM 44701T), isolated from a smear-ripened cheese.</title>
        <authorList>
            <consortium name="US DOE Joint Genome Institute (JGI-PGF)"/>
            <person name="Walter F."/>
            <person name="Albersmeier A."/>
            <person name="Kalinowski J."/>
            <person name="Ruckert C."/>
        </authorList>
    </citation>
    <scope>NUCLEOTIDE SEQUENCE</scope>
    <source>
        <strain evidence="11">CGMCC 1.15367</strain>
    </source>
</reference>
<keyword evidence="7 10" id="KW-0119">Carbohydrate metabolism</keyword>
<dbReference type="GO" id="GO:0004134">
    <property type="term" value="F:4-alpha-glucanotransferase activity"/>
    <property type="evidence" value="ECO:0007669"/>
    <property type="project" value="UniProtKB-EC"/>
</dbReference>
<evidence type="ECO:0000256" key="2">
    <source>
        <dbReference type="ARBA" id="ARBA00005684"/>
    </source>
</evidence>
<comment type="similarity">
    <text evidence="2 10">Belongs to the disproportionating enzyme family.</text>
</comment>
<evidence type="ECO:0000256" key="10">
    <source>
        <dbReference type="RuleBase" id="RU361207"/>
    </source>
</evidence>
<dbReference type="NCBIfam" id="TIGR00217">
    <property type="entry name" value="malQ"/>
    <property type="match status" value="1"/>
</dbReference>
<evidence type="ECO:0000313" key="11">
    <source>
        <dbReference type="EMBL" id="GGE20873.1"/>
    </source>
</evidence>
<comment type="catalytic activity">
    <reaction evidence="1 10">
        <text>Transfers a segment of a (1-&gt;4)-alpha-D-glucan to a new position in an acceptor, which may be glucose or a (1-&gt;4)-alpha-D-glucan.</text>
        <dbReference type="EC" id="2.4.1.25"/>
    </reaction>
</comment>
<comment type="caution">
    <text evidence="11">The sequence shown here is derived from an EMBL/GenBank/DDBJ whole genome shotgun (WGS) entry which is preliminary data.</text>
</comment>
<dbReference type="EMBL" id="BMIQ01000009">
    <property type="protein sequence ID" value="GGE20873.1"/>
    <property type="molecule type" value="Genomic_DNA"/>
</dbReference>
<dbReference type="Gene3D" id="3.20.20.80">
    <property type="entry name" value="Glycosidases"/>
    <property type="match status" value="1"/>
</dbReference>
<organism evidence="11 12">
    <name type="scientific">Aureimonas endophytica</name>
    <dbReference type="NCBI Taxonomy" id="2027858"/>
    <lineage>
        <taxon>Bacteria</taxon>
        <taxon>Pseudomonadati</taxon>
        <taxon>Pseudomonadota</taxon>
        <taxon>Alphaproteobacteria</taxon>
        <taxon>Hyphomicrobiales</taxon>
        <taxon>Aurantimonadaceae</taxon>
        <taxon>Aureimonas</taxon>
    </lineage>
</organism>
<evidence type="ECO:0000256" key="7">
    <source>
        <dbReference type="ARBA" id="ARBA00023277"/>
    </source>
</evidence>
<dbReference type="PANTHER" id="PTHR32438:SF5">
    <property type="entry name" value="4-ALPHA-GLUCANOTRANSFERASE DPE1, CHLOROPLASTIC_AMYLOPLASTIC"/>
    <property type="match status" value="1"/>
</dbReference>
<evidence type="ECO:0000256" key="5">
    <source>
        <dbReference type="ARBA" id="ARBA00022676"/>
    </source>
</evidence>
<evidence type="ECO:0000256" key="1">
    <source>
        <dbReference type="ARBA" id="ARBA00000439"/>
    </source>
</evidence>
<dbReference type="GO" id="GO:0005975">
    <property type="term" value="P:carbohydrate metabolic process"/>
    <property type="evidence" value="ECO:0007669"/>
    <property type="project" value="InterPro"/>
</dbReference>
<keyword evidence="12" id="KW-1185">Reference proteome</keyword>
<dbReference type="Pfam" id="PF02446">
    <property type="entry name" value="Glyco_hydro_77"/>
    <property type="match status" value="1"/>
</dbReference>
<dbReference type="InterPro" id="IPR017853">
    <property type="entry name" value="GH"/>
</dbReference>
<evidence type="ECO:0000256" key="4">
    <source>
        <dbReference type="ARBA" id="ARBA00020295"/>
    </source>
</evidence>
<dbReference type="AlphaFoldDB" id="A0A917A1D7"/>
<keyword evidence="6 10" id="KW-0808">Transferase</keyword>
<dbReference type="EC" id="2.4.1.25" evidence="3 10"/>
<accession>A0A917A1D7</accession>
<reference evidence="11" key="2">
    <citation type="submission" date="2020-09" db="EMBL/GenBank/DDBJ databases">
        <authorList>
            <person name="Sun Q."/>
            <person name="Zhou Y."/>
        </authorList>
    </citation>
    <scope>NUCLEOTIDE SEQUENCE</scope>
    <source>
        <strain evidence="11">CGMCC 1.15367</strain>
    </source>
</reference>
<dbReference type="PANTHER" id="PTHR32438">
    <property type="entry name" value="4-ALPHA-GLUCANOTRANSFERASE DPE1, CHLOROPLASTIC/AMYLOPLASTIC"/>
    <property type="match status" value="1"/>
</dbReference>
<evidence type="ECO:0000256" key="6">
    <source>
        <dbReference type="ARBA" id="ARBA00022679"/>
    </source>
</evidence>
<dbReference type="Proteomes" id="UP000644699">
    <property type="component" value="Unassembled WGS sequence"/>
</dbReference>
<dbReference type="SUPFAM" id="SSF51445">
    <property type="entry name" value="(Trans)glycosidases"/>
    <property type="match status" value="1"/>
</dbReference>
<evidence type="ECO:0000256" key="8">
    <source>
        <dbReference type="ARBA" id="ARBA00031423"/>
    </source>
</evidence>
<name>A0A917A1D7_9HYPH</name>
<evidence type="ECO:0000313" key="12">
    <source>
        <dbReference type="Proteomes" id="UP000644699"/>
    </source>
</evidence>
<dbReference type="RefSeq" id="WP_188912553.1">
    <property type="nucleotide sequence ID" value="NZ_BMIQ01000009.1"/>
</dbReference>
<sequence length="616" mass="67315">MSDLDRLAESHGIQIGYISEMGERKIISDQAKRSLLGVLGIDPDGADYGGFDEAADKPHLRCALPEDLFARKAWGATCQLYSLRSRRSLGLGDFEDLARFAEIAAEAGAAFVGVNPLHALFFADGGRFGPYSPSTRRFLSPAYLALDKLKGGPEAVAAVRAEEPAAFSALDADLVDYPTAVRLKHRILHRIFAARREEIGASSAFERYVAGNGDPLRDFALFEAISAKMVTEGHHAGWHSWPDEWRRRDGATVRGFEDGEGAEETLFHLWLQYLCDEQLAEAQARAKGAGMRIGLYLDLAVGVAPDGAETWADPELTVGSARVGSPPDMFNSSGQDWGLAPQSPTALAARDYRPLGHSFDALTRHAGAVRIDHAMGLARLWWIAEGHPSAEGGYIRYPLGRMVDTIAKVSVDNGCIVIGEDLGTVPPGFRHTMSDAGILSYRVLYFERRGGAEFLDPAAYPASSLACVSTHDLPTLKGWWDGTDVELRAAMGTQNAERSEAGREERKRDRRALVVALKEEGVLPERYDRVASGEDPLPARLEQDMADAVHRFVARTPSVLVAIQIEDMIGSERQPNLPGTTDQYPNWRIRLPVFLEELAAHPGFQSAAAAMRSERP</sequence>
<protein>
    <recommendedName>
        <fullName evidence="4 10">4-alpha-glucanotransferase</fullName>
        <ecNumber evidence="3 10">2.4.1.25</ecNumber>
    </recommendedName>
    <alternativeName>
        <fullName evidence="8 10">Amylomaltase</fullName>
    </alternativeName>
    <alternativeName>
        <fullName evidence="9 10">Disproportionating enzyme</fullName>
    </alternativeName>
</protein>
<proteinExistence type="inferred from homology"/>
<keyword evidence="5 10" id="KW-0328">Glycosyltransferase</keyword>